<dbReference type="AlphaFoldDB" id="A0A9X3F7W7"/>
<protein>
    <submittedName>
        <fullName evidence="6">GNAT family N-acetyltransferase</fullName>
    </submittedName>
</protein>
<name>A0A9X3F7W7_9BACT</name>
<evidence type="ECO:0000256" key="1">
    <source>
        <dbReference type="ARBA" id="ARBA00005189"/>
    </source>
</evidence>
<keyword evidence="7" id="KW-1185">Reference proteome</keyword>
<dbReference type="PANTHER" id="PTHR37323:SF1">
    <property type="entry name" value="L-ORNITHINE N(ALPHA)-ACYLTRANSFERASE"/>
    <property type="match status" value="1"/>
</dbReference>
<dbReference type="GO" id="GO:0016746">
    <property type="term" value="F:acyltransferase activity"/>
    <property type="evidence" value="ECO:0007669"/>
    <property type="project" value="UniProtKB-KW"/>
</dbReference>
<dbReference type="PANTHER" id="PTHR37323">
    <property type="entry name" value="GCN5-RELATED N-ACETYLTRANSFERASE"/>
    <property type="match status" value="1"/>
</dbReference>
<organism evidence="6 7">
    <name type="scientific">Draconibacterium aestuarii</name>
    <dbReference type="NCBI Taxonomy" id="2998507"/>
    <lineage>
        <taxon>Bacteria</taxon>
        <taxon>Pseudomonadati</taxon>
        <taxon>Bacteroidota</taxon>
        <taxon>Bacteroidia</taxon>
        <taxon>Marinilabiliales</taxon>
        <taxon>Prolixibacteraceae</taxon>
        <taxon>Draconibacterium</taxon>
    </lineage>
</organism>
<evidence type="ECO:0000256" key="4">
    <source>
        <dbReference type="ARBA" id="ARBA00023098"/>
    </source>
</evidence>
<dbReference type="InterPro" id="IPR016181">
    <property type="entry name" value="Acyl_CoA_acyltransferase"/>
</dbReference>
<keyword evidence="3" id="KW-0808">Transferase</keyword>
<evidence type="ECO:0000313" key="6">
    <source>
        <dbReference type="EMBL" id="MCY1721477.1"/>
    </source>
</evidence>
<evidence type="ECO:0000313" key="7">
    <source>
        <dbReference type="Proteomes" id="UP001145087"/>
    </source>
</evidence>
<gene>
    <name evidence="6" type="ORF">OU798_14065</name>
</gene>
<evidence type="ECO:0000256" key="5">
    <source>
        <dbReference type="ARBA" id="ARBA00023315"/>
    </source>
</evidence>
<comment type="caution">
    <text evidence="6">The sequence shown here is derived from an EMBL/GenBank/DDBJ whole genome shotgun (WGS) entry which is preliminary data.</text>
</comment>
<keyword evidence="2" id="KW-0444">Lipid biosynthesis</keyword>
<dbReference type="Pfam" id="PF13444">
    <property type="entry name" value="Acetyltransf_5"/>
    <property type="match status" value="1"/>
</dbReference>
<keyword evidence="4" id="KW-0443">Lipid metabolism</keyword>
<evidence type="ECO:0000256" key="2">
    <source>
        <dbReference type="ARBA" id="ARBA00022516"/>
    </source>
</evidence>
<dbReference type="Proteomes" id="UP001145087">
    <property type="component" value="Unassembled WGS sequence"/>
</dbReference>
<dbReference type="EMBL" id="JAPOHD010000027">
    <property type="protein sequence ID" value="MCY1721477.1"/>
    <property type="molecule type" value="Genomic_DNA"/>
</dbReference>
<proteinExistence type="predicted"/>
<comment type="pathway">
    <text evidence="1">Lipid metabolism.</text>
</comment>
<sequence length="320" mass="37010">MKDIITPIPREEIYAELTTEKLLRKTNKGGNEIYIVTAHDSPAIMHELGRLREITFREAGGGTGKETDIDNYDTQENPYKQLIVWDPDAKEILGGYRYMLCNEAPNDENGVPLMATSRVFHFSKDFLKNYLPYTLELGRSFVQPAYQSSKAGAKALFALDNLWDGLGALTVDHPEIKYFFGKITMYQHFHNEARNLIQYFFLKYFRDKENLCYPKIPVEFDIDMDAMQKLFTGESYKEDYKILVQNVRQFGENIPPLVNAYMNLSPSMKTFGTISNEKFGNVLETGIILTIKDIYDVKVDRHIETYIKGKEEDSEWPEPQ</sequence>
<dbReference type="RefSeq" id="WP_343333806.1">
    <property type="nucleotide sequence ID" value="NZ_JAPOHD010000027.1"/>
</dbReference>
<evidence type="ECO:0000256" key="3">
    <source>
        <dbReference type="ARBA" id="ARBA00022679"/>
    </source>
</evidence>
<dbReference type="InterPro" id="IPR052351">
    <property type="entry name" value="Ornithine_N-alpha-AT"/>
</dbReference>
<dbReference type="SUPFAM" id="SSF55729">
    <property type="entry name" value="Acyl-CoA N-acyltransferases (Nat)"/>
    <property type="match status" value="1"/>
</dbReference>
<accession>A0A9X3F7W7</accession>
<dbReference type="GO" id="GO:0006629">
    <property type="term" value="P:lipid metabolic process"/>
    <property type="evidence" value="ECO:0007669"/>
    <property type="project" value="UniProtKB-KW"/>
</dbReference>
<reference evidence="6" key="1">
    <citation type="submission" date="2022-11" db="EMBL/GenBank/DDBJ databases">
        <title>Marilongibacter aestuarii gen. nov., sp. nov., isolated from tidal flat sediment.</title>
        <authorList>
            <person name="Jiayan W."/>
        </authorList>
    </citation>
    <scope>NUCLEOTIDE SEQUENCE</scope>
    <source>
        <strain evidence="6">Z1-6</strain>
    </source>
</reference>
<keyword evidence="5" id="KW-0012">Acyltransferase</keyword>